<evidence type="ECO:0008006" key="3">
    <source>
        <dbReference type="Google" id="ProtNLM"/>
    </source>
</evidence>
<comment type="caution">
    <text evidence="1">The sequence shown here is derived from an EMBL/GenBank/DDBJ whole genome shotgun (WGS) entry which is preliminary data.</text>
</comment>
<dbReference type="OrthoDB" id="1929744at2759"/>
<dbReference type="AlphaFoldDB" id="A0A371I0P3"/>
<dbReference type="Proteomes" id="UP000257109">
    <property type="component" value="Unassembled WGS sequence"/>
</dbReference>
<evidence type="ECO:0000313" key="2">
    <source>
        <dbReference type="Proteomes" id="UP000257109"/>
    </source>
</evidence>
<accession>A0A371I0P3</accession>
<protein>
    <recommendedName>
        <fullName evidence="3">Reverse transcriptase domain-containing protein</fullName>
    </recommendedName>
</protein>
<proteinExistence type="predicted"/>
<feature type="non-terminal residue" evidence="1">
    <location>
        <position position="1"/>
    </location>
</feature>
<gene>
    <name evidence="1" type="ORF">CR513_07141</name>
</gene>
<organism evidence="1 2">
    <name type="scientific">Mucuna pruriens</name>
    <name type="common">Velvet bean</name>
    <name type="synonym">Dolichos pruriens</name>
    <dbReference type="NCBI Taxonomy" id="157652"/>
    <lineage>
        <taxon>Eukaryota</taxon>
        <taxon>Viridiplantae</taxon>
        <taxon>Streptophyta</taxon>
        <taxon>Embryophyta</taxon>
        <taxon>Tracheophyta</taxon>
        <taxon>Spermatophyta</taxon>
        <taxon>Magnoliopsida</taxon>
        <taxon>eudicotyledons</taxon>
        <taxon>Gunneridae</taxon>
        <taxon>Pentapetalae</taxon>
        <taxon>rosids</taxon>
        <taxon>fabids</taxon>
        <taxon>Fabales</taxon>
        <taxon>Fabaceae</taxon>
        <taxon>Papilionoideae</taxon>
        <taxon>50 kb inversion clade</taxon>
        <taxon>NPAAA clade</taxon>
        <taxon>indigoferoid/millettioid clade</taxon>
        <taxon>Phaseoleae</taxon>
        <taxon>Mucuna</taxon>
    </lineage>
</organism>
<evidence type="ECO:0000313" key="1">
    <source>
        <dbReference type="EMBL" id="RDY08615.1"/>
    </source>
</evidence>
<keyword evidence="2" id="KW-1185">Reference proteome</keyword>
<sequence length="63" mass="7402">MKNLHELEEYRLISLVRCLYKIIAKGRNLLDKVLIANEVIDKVKSKKSCLIFNVDFEKAYDLC</sequence>
<reference evidence="1" key="1">
    <citation type="submission" date="2018-05" db="EMBL/GenBank/DDBJ databases">
        <title>Draft genome of Mucuna pruriens seed.</title>
        <authorList>
            <person name="Nnadi N.E."/>
            <person name="Vos R."/>
            <person name="Hasami M.H."/>
            <person name="Devisetty U.K."/>
            <person name="Aguiy J.C."/>
        </authorList>
    </citation>
    <scope>NUCLEOTIDE SEQUENCE [LARGE SCALE GENOMIC DNA]</scope>
    <source>
        <strain evidence="1">JCA_2017</strain>
    </source>
</reference>
<dbReference type="EMBL" id="QJKJ01001243">
    <property type="protein sequence ID" value="RDY08615.1"/>
    <property type="molecule type" value="Genomic_DNA"/>
</dbReference>
<name>A0A371I0P3_MUCPR</name>